<name>A0AA36HEC7_CYLNA</name>
<feature type="region of interest" description="Disordered" evidence="1">
    <location>
        <begin position="111"/>
        <end position="132"/>
    </location>
</feature>
<dbReference type="Proteomes" id="UP001176961">
    <property type="component" value="Unassembled WGS sequence"/>
</dbReference>
<dbReference type="EMBL" id="CATQJL010000316">
    <property type="protein sequence ID" value="CAJ0608423.1"/>
    <property type="molecule type" value="Genomic_DNA"/>
</dbReference>
<dbReference type="AlphaFoldDB" id="A0AA36HEC7"/>
<proteinExistence type="predicted"/>
<feature type="compositionally biased region" description="Low complexity" evidence="1">
    <location>
        <begin position="82"/>
        <end position="95"/>
    </location>
</feature>
<evidence type="ECO:0000313" key="2">
    <source>
        <dbReference type="EMBL" id="CAJ0608423.1"/>
    </source>
</evidence>
<feature type="region of interest" description="Disordered" evidence="1">
    <location>
        <begin position="1"/>
        <end position="95"/>
    </location>
</feature>
<evidence type="ECO:0000256" key="1">
    <source>
        <dbReference type="SAM" id="MobiDB-lite"/>
    </source>
</evidence>
<sequence length="132" mass="14327">MGNSQSASYDVTNVREVKRKEKPDGTVKPLKEQSVMNKNEKGRSENRSPKIEERHETHHEAHPEKSPAQPRKSAAPPPPAEPSNVPIGSGAVPAVPIGSGVVVVDDDIQSLHRTVEPETIPLEAAPSQSRYD</sequence>
<evidence type="ECO:0000313" key="3">
    <source>
        <dbReference type="Proteomes" id="UP001176961"/>
    </source>
</evidence>
<feature type="compositionally biased region" description="Basic and acidic residues" evidence="1">
    <location>
        <begin position="13"/>
        <end position="31"/>
    </location>
</feature>
<feature type="compositionally biased region" description="Basic and acidic residues" evidence="1">
    <location>
        <begin position="38"/>
        <end position="65"/>
    </location>
</feature>
<keyword evidence="3" id="KW-1185">Reference proteome</keyword>
<comment type="caution">
    <text evidence="2">The sequence shown here is derived from an EMBL/GenBank/DDBJ whole genome shotgun (WGS) entry which is preliminary data.</text>
</comment>
<protein>
    <submittedName>
        <fullName evidence="2">Uncharacterized protein</fullName>
    </submittedName>
</protein>
<gene>
    <name evidence="2" type="ORF">CYNAS_LOCUS20406</name>
</gene>
<reference evidence="2" key="1">
    <citation type="submission" date="2023-07" db="EMBL/GenBank/DDBJ databases">
        <authorList>
            <consortium name="CYATHOMIX"/>
        </authorList>
    </citation>
    <scope>NUCLEOTIDE SEQUENCE</scope>
    <source>
        <strain evidence="2">N/A</strain>
    </source>
</reference>
<feature type="compositionally biased region" description="Polar residues" evidence="1">
    <location>
        <begin position="1"/>
        <end position="11"/>
    </location>
</feature>
<accession>A0AA36HEC7</accession>
<organism evidence="2 3">
    <name type="scientific">Cylicocyclus nassatus</name>
    <name type="common">Nematode worm</name>
    <dbReference type="NCBI Taxonomy" id="53992"/>
    <lineage>
        <taxon>Eukaryota</taxon>
        <taxon>Metazoa</taxon>
        <taxon>Ecdysozoa</taxon>
        <taxon>Nematoda</taxon>
        <taxon>Chromadorea</taxon>
        <taxon>Rhabditida</taxon>
        <taxon>Rhabditina</taxon>
        <taxon>Rhabditomorpha</taxon>
        <taxon>Strongyloidea</taxon>
        <taxon>Strongylidae</taxon>
        <taxon>Cylicocyclus</taxon>
    </lineage>
</organism>